<gene>
    <name evidence="1" type="ORF">CA13_05450</name>
</gene>
<organism evidence="1 2">
    <name type="scientific">Novipirellula herctigrandis</name>
    <dbReference type="NCBI Taxonomy" id="2527986"/>
    <lineage>
        <taxon>Bacteria</taxon>
        <taxon>Pseudomonadati</taxon>
        <taxon>Planctomycetota</taxon>
        <taxon>Planctomycetia</taxon>
        <taxon>Pirellulales</taxon>
        <taxon>Pirellulaceae</taxon>
        <taxon>Novipirellula</taxon>
    </lineage>
</organism>
<name>A0A5C5YX65_9BACT</name>
<accession>A0A5C5YX65</accession>
<keyword evidence="2" id="KW-1185">Reference proteome</keyword>
<dbReference type="Proteomes" id="UP000315010">
    <property type="component" value="Unassembled WGS sequence"/>
</dbReference>
<evidence type="ECO:0000313" key="2">
    <source>
        <dbReference type="Proteomes" id="UP000315010"/>
    </source>
</evidence>
<comment type="caution">
    <text evidence="1">The sequence shown here is derived from an EMBL/GenBank/DDBJ whole genome shotgun (WGS) entry which is preliminary data.</text>
</comment>
<dbReference type="AlphaFoldDB" id="A0A5C5YX65"/>
<reference evidence="1 2" key="1">
    <citation type="submission" date="2019-02" db="EMBL/GenBank/DDBJ databases">
        <title>Deep-cultivation of Planctomycetes and their phenomic and genomic characterization uncovers novel biology.</title>
        <authorList>
            <person name="Wiegand S."/>
            <person name="Jogler M."/>
            <person name="Boedeker C."/>
            <person name="Pinto D."/>
            <person name="Vollmers J."/>
            <person name="Rivas-Marin E."/>
            <person name="Kohn T."/>
            <person name="Peeters S.H."/>
            <person name="Heuer A."/>
            <person name="Rast P."/>
            <person name="Oberbeckmann S."/>
            <person name="Bunk B."/>
            <person name="Jeske O."/>
            <person name="Meyerdierks A."/>
            <person name="Storesund J.E."/>
            <person name="Kallscheuer N."/>
            <person name="Luecker S."/>
            <person name="Lage O.M."/>
            <person name="Pohl T."/>
            <person name="Merkel B.J."/>
            <person name="Hornburger P."/>
            <person name="Mueller R.-W."/>
            <person name="Bruemmer F."/>
            <person name="Labrenz M."/>
            <person name="Spormann A.M."/>
            <person name="Op Den Camp H."/>
            <person name="Overmann J."/>
            <person name="Amann R."/>
            <person name="Jetten M.S.M."/>
            <person name="Mascher T."/>
            <person name="Medema M.H."/>
            <person name="Devos D.P."/>
            <person name="Kaster A.-K."/>
            <person name="Ovreas L."/>
            <person name="Rohde M."/>
            <person name="Galperin M.Y."/>
            <person name="Jogler C."/>
        </authorList>
    </citation>
    <scope>NUCLEOTIDE SEQUENCE [LARGE SCALE GENOMIC DNA]</scope>
    <source>
        <strain evidence="1 2">CA13</strain>
    </source>
</reference>
<protein>
    <submittedName>
        <fullName evidence="1">Uncharacterized protein</fullName>
    </submittedName>
</protein>
<evidence type="ECO:0000313" key="1">
    <source>
        <dbReference type="EMBL" id="TWT79147.1"/>
    </source>
</evidence>
<proteinExistence type="predicted"/>
<dbReference type="EMBL" id="SJPJ01000001">
    <property type="protein sequence ID" value="TWT79147.1"/>
    <property type="molecule type" value="Genomic_DNA"/>
</dbReference>
<sequence length="527" mass="58332">MQNPGYRLAAHLRECQFTFTRQCNCVPSALFPNIRISNSTSFRWPHGDHMCSDACKNRKRLLTQSLWLGGVLSFYVVFAGCDSPRTPVIENNDALLNDSVRNVTHAQSSPRDYLGAIFSRYRVAGSYRDDGRVRLKFEKEGKPSSEVAPLSVWFDPSIVYLKAYDTRLWSDRNGISAWIVDPSTHNFDSQVLRGPAVERRPKLKVLLTDLILIERIAAGLAGPPPQLEWLFADEPMKGLFEPENQFAFGLQTNIEGQPCQAIVVTSGTDKYTFWIDTQFGLVRQVDLPPVVIPNEPNQRPKTMQLSLELSGATFDPPTMSPRAESLPPKPKFVTRFVPLPPAPPISTLGSKVRGIEAMTTTVAKDSPEKPAVLAMVYVANEQSSLVSAMVLQDWYRKFPAALQTKVLPIALMEEGIADMPAETQNMLRESVTIASVIDNRNEIARSLALGPGSLVLMEMDGRVAWIQPLLTPQSLPALGTVVADVLNGVDIPGRIASQSKSDANAYKRVIATEYTKVVEMGLLKTQH</sequence>